<dbReference type="AlphaFoldDB" id="A0A1K9ZMF4"/>
<protein>
    <recommendedName>
        <fullName evidence="3">Heme iron utilization protein</fullName>
    </recommendedName>
</protein>
<dbReference type="CDD" id="cd16829">
    <property type="entry name" value="ChuX_HutX-like"/>
    <property type="match status" value="1"/>
</dbReference>
<name>A0A1K9ZMF4_9GAMM</name>
<dbReference type="Gene3D" id="3.40.1570.10">
    <property type="entry name" value="HemS/ChuS/ChuX like domains"/>
    <property type="match status" value="1"/>
</dbReference>
<dbReference type="InterPro" id="IPR010413">
    <property type="entry name" value="HutX-like"/>
</dbReference>
<dbReference type="EMBL" id="FPLD01000060">
    <property type="protein sequence ID" value="SGY99258.1"/>
    <property type="molecule type" value="Genomic_DNA"/>
</dbReference>
<evidence type="ECO:0000313" key="2">
    <source>
        <dbReference type="Proteomes" id="UP000183794"/>
    </source>
</evidence>
<dbReference type="PIRSF" id="PIRSF030840">
    <property type="entry name" value="DUF1008"/>
    <property type="match status" value="1"/>
</dbReference>
<dbReference type="RefSeq" id="WP_075518225.1">
    <property type="nucleotide sequence ID" value="NZ_FPLD01000060.1"/>
</dbReference>
<dbReference type="InterPro" id="IPR053733">
    <property type="entry name" value="Heme_Transport_Util_sf"/>
</dbReference>
<dbReference type="Pfam" id="PF06228">
    <property type="entry name" value="ChuX_HutX"/>
    <property type="match status" value="1"/>
</dbReference>
<dbReference type="Proteomes" id="UP000183794">
    <property type="component" value="Unassembled WGS sequence"/>
</dbReference>
<evidence type="ECO:0008006" key="3">
    <source>
        <dbReference type="Google" id="ProtNLM"/>
    </source>
</evidence>
<dbReference type="NCBIfam" id="TIGR04108">
    <property type="entry name" value="HutX"/>
    <property type="match status" value="1"/>
</dbReference>
<gene>
    <name evidence="1" type="ORF">NVI5450_2169</name>
</gene>
<evidence type="ECO:0000313" key="1">
    <source>
        <dbReference type="EMBL" id="SGY99258.1"/>
    </source>
</evidence>
<proteinExistence type="predicted"/>
<dbReference type="SUPFAM" id="SSF144064">
    <property type="entry name" value="Heme iron utilization protein-like"/>
    <property type="match status" value="1"/>
</dbReference>
<sequence length="178" mass="20135">MQENTIRNEIRQLMADQPRLRSIEIAIKLNCSELQVIQALPEQEVNMLPAEQAQRLLSDIANWGKVTCIIEVSGFVFEVKAPFPKGRNAYGYYNLSHDSVGLQGHLKLKNVSAIALLTRKVQGKLSYYVQFFDHDGNSVFKIYLGRDKDGQIIPEQITRFHALSTQTISDETIAIVTN</sequence>
<accession>A0A1K9ZMF4</accession>
<reference evidence="1 2" key="1">
    <citation type="submission" date="2016-11" db="EMBL/GenBank/DDBJ databases">
        <authorList>
            <person name="Jaros S."/>
            <person name="Januszkiewicz K."/>
            <person name="Wedrychowicz H."/>
        </authorList>
    </citation>
    <scope>NUCLEOTIDE SEQUENCE [LARGE SCALE GENOMIC DNA]</scope>
    <source>
        <strain evidence="1">NVI 5450</strain>
    </source>
</reference>
<dbReference type="OrthoDB" id="8781266at2"/>
<organism evidence="1 2">
    <name type="scientific">Moritella viscosa</name>
    <dbReference type="NCBI Taxonomy" id="80854"/>
    <lineage>
        <taxon>Bacteria</taxon>
        <taxon>Pseudomonadati</taxon>
        <taxon>Pseudomonadota</taxon>
        <taxon>Gammaproteobacteria</taxon>
        <taxon>Alteromonadales</taxon>
        <taxon>Moritellaceae</taxon>
        <taxon>Moritella</taxon>
    </lineage>
</organism>